<comment type="caution">
    <text evidence="5">The sequence shown here is derived from an EMBL/GenBank/DDBJ whole genome shotgun (WGS) entry which is preliminary data.</text>
</comment>
<organism evidence="5 6">
    <name type="scientific">Ensete ventricosum</name>
    <name type="common">Abyssinian banana</name>
    <name type="synonym">Musa ensete</name>
    <dbReference type="NCBI Taxonomy" id="4639"/>
    <lineage>
        <taxon>Eukaryota</taxon>
        <taxon>Viridiplantae</taxon>
        <taxon>Streptophyta</taxon>
        <taxon>Embryophyta</taxon>
        <taxon>Tracheophyta</taxon>
        <taxon>Spermatophyta</taxon>
        <taxon>Magnoliopsida</taxon>
        <taxon>Liliopsida</taxon>
        <taxon>Zingiberales</taxon>
        <taxon>Musaceae</taxon>
        <taxon>Ensete</taxon>
    </lineage>
</organism>
<dbReference type="SUPFAM" id="SSF46689">
    <property type="entry name" value="Homeodomain-like"/>
    <property type="match status" value="1"/>
</dbReference>
<dbReference type="CDD" id="cd11660">
    <property type="entry name" value="SANT_TRF"/>
    <property type="match status" value="1"/>
</dbReference>
<dbReference type="PROSITE" id="PS50090">
    <property type="entry name" value="MYB_LIKE"/>
    <property type="match status" value="1"/>
</dbReference>
<evidence type="ECO:0000256" key="1">
    <source>
        <dbReference type="ARBA" id="ARBA00023125"/>
    </source>
</evidence>
<evidence type="ECO:0000313" key="5">
    <source>
        <dbReference type="EMBL" id="KAJ8513548.1"/>
    </source>
</evidence>
<accession>A0AAV8S2E9</accession>
<dbReference type="InterPro" id="IPR009057">
    <property type="entry name" value="Homeodomain-like_sf"/>
</dbReference>
<feature type="region of interest" description="Disordered" evidence="2">
    <location>
        <begin position="294"/>
        <end position="323"/>
    </location>
</feature>
<dbReference type="GO" id="GO:0003677">
    <property type="term" value="F:DNA binding"/>
    <property type="evidence" value="ECO:0007669"/>
    <property type="project" value="UniProtKB-KW"/>
</dbReference>
<keyword evidence="1" id="KW-0238">DNA-binding</keyword>
<dbReference type="PROSITE" id="PS51294">
    <property type="entry name" value="HTH_MYB"/>
    <property type="match status" value="1"/>
</dbReference>
<evidence type="ECO:0000259" key="4">
    <source>
        <dbReference type="PROSITE" id="PS51294"/>
    </source>
</evidence>
<evidence type="ECO:0000259" key="3">
    <source>
        <dbReference type="PROSITE" id="PS50090"/>
    </source>
</evidence>
<reference evidence="5 6" key="1">
    <citation type="submission" date="2022-12" db="EMBL/GenBank/DDBJ databases">
        <title>Chromosome-scale assembly of the Ensete ventricosum genome.</title>
        <authorList>
            <person name="Dussert Y."/>
            <person name="Stocks J."/>
            <person name="Wendawek A."/>
            <person name="Woldeyes F."/>
            <person name="Nichols R.A."/>
            <person name="Borrell J.S."/>
        </authorList>
    </citation>
    <scope>NUCLEOTIDE SEQUENCE [LARGE SCALE GENOMIC DNA]</scope>
    <source>
        <strain evidence="6">cv. Maze</strain>
        <tissue evidence="5">Seeds</tissue>
    </source>
</reference>
<name>A0AAV8S2E9_ENSVE</name>
<proteinExistence type="predicted"/>
<dbReference type="Gene3D" id="1.10.246.220">
    <property type="match status" value="1"/>
</dbReference>
<feature type="domain" description="Myb-like" evidence="3">
    <location>
        <begin position="412"/>
        <end position="462"/>
    </location>
</feature>
<evidence type="ECO:0000256" key="2">
    <source>
        <dbReference type="SAM" id="MobiDB-lite"/>
    </source>
</evidence>
<dbReference type="AlphaFoldDB" id="A0AAV8S2E9"/>
<gene>
    <name evidence="5" type="ORF">OPV22_003982</name>
</gene>
<feature type="compositionally biased region" description="Polar residues" evidence="2">
    <location>
        <begin position="297"/>
        <end position="308"/>
    </location>
</feature>
<dbReference type="EMBL" id="JAQQAF010000001">
    <property type="protein sequence ID" value="KAJ8513548.1"/>
    <property type="molecule type" value="Genomic_DNA"/>
</dbReference>
<dbReference type="InterPro" id="IPR017930">
    <property type="entry name" value="Myb_dom"/>
</dbReference>
<dbReference type="Pfam" id="PF00249">
    <property type="entry name" value="Myb_DNA-binding"/>
    <property type="match status" value="1"/>
</dbReference>
<dbReference type="Proteomes" id="UP001222027">
    <property type="component" value="Unassembled WGS sequence"/>
</dbReference>
<dbReference type="PANTHER" id="PTHR46993:SF6">
    <property type="entry name" value="MYB TRANSCRIPTION FACTOR"/>
    <property type="match status" value="1"/>
</dbReference>
<evidence type="ECO:0000313" key="6">
    <source>
        <dbReference type="Proteomes" id="UP001222027"/>
    </source>
</evidence>
<evidence type="ECO:0008006" key="7">
    <source>
        <dbReference type="Google" id="ProtNLM"/>
    </source>
</evidence>
<dbReference type="InterPro" id="IPR001005">
    <property type="entry name" value="SANT/Myb"/>
</dbReference>
<protein>
    <recommendedName>
        <fullName evidence="7">HTH myb-type domain-containing protein</fullName>
    </recommendedName>
</protein>
<feature type="domain" description="HTH myb-type" evidence="4">
    <location>
        <begin position="414"/>
        <end position="469"/>
    </location>
</feature>
<sequence>MVDPVVGAWVLEFLLRRPDVGDALAGELLLALPLPSPLPPRLSATLLLRRLAADLSRRSVSPRTLHSLHLLYLLQSSPSLAPAFTAVAVECTVSPLRLRPFSSSSGPDADADADAEFFDAVNRIWNCQVAELERSEAAGLVSCALREARKEMEAAVVDPALRTELAQRETKEAALVAVQVCLEEMEKEMGPTFLEAAADAIVRCDCETHRSLVVLSDKLRSFRSIRLEPVERGLEIGHPPSKIDRARSTVEDGKGIKLNDRNIEKGQMGTDQEQGYSVDKNTMSCELQEEFDHKSCDNNYSDTPQSGQMDPVPPDPKDLGKKHHDIPTDTFLHPDEKHIRCSNLDANTATNLDATTMQKPSLMNRNATAHTLEWDSIPTHYGKSPNMEKEMDYVSSMNSKSSSSLCETKEYVLRRRKRKWNSLEEETLRKAVARYGAGNWKLIKRCHPEIFERRTEVDLKDKDMLDDGVYTGNRKVV</sequence>
<dbReference type="PANTHER" id="PTHR46993">
    <property type="entry name" value="MYB TRANSCRIPTION FACTOR"/>
    <property type="match status" value="1"/>
</dbReference>
<keyword evidence="6" id="KW-1185">Reference proteome</keyword>